<dbReference type="GO" id="GO:0003677">
    <property type="term" value="F:DNA binding"/>
    <property type="evidence" value="ECO:0007669"/>
    <property type="project" value="UniProtKB-UniRule"/>
</dbReference>
<gene>
    <name evidence="5" type="ORF">UU14_C0018G0005</name>
</gene>
<dbReference type="InterPro" id="IPR004107">
    <property type="entry name" value="Integrase_SAM-like_N"/>
</dbReference>
<keyword evidence="1 2" id="KW-0238">DNA-binding</keyword>
<evidence type="ECO:0000256" key="1">
    <source>
        <dbReference type="ARBA" id="ARBA00023125"/>
    </source>
</evidence>
<feature type="domain" description="Core-binding (CB)" evidence="4">
    <location>
        <begin position="11"/>
        <end position="98"/>
    </location>
</feature>
<dbReference type="Proteomes" id="UP000034664">
    <property type="component" value="Unassembled WGS sequence"/>
</dbReference>
<dbReference type="Pfam" id="PF02899">
    <property type="entry name" value="Phage_int_SAM_1"/>
    <property type="match status" value="1"/>
</dbReference>
<sequence length="345" mass="38563">MNSQHLNYNSYNFELKFKKYLESNNFSRISIHNYLSDIRTFMNWFSQSLKEEHLLFDLSLFNEKTVKKYIDSLRNANTPATTINRSLSSLRKFSEFLMTDKFIETNPMSDINNIKINLYETIILKSKKHAKPTIAFFLGFSFIAILFLLPGVVASQFSKMTQQNENLLRMNKPISGIFPESAIASTSAGLMTIPILDEHGNLNLTASYPKIIGYNGSLSIQAPELVLSAQQDGNLKLQTDKGSIHFLFNGERPKLPFDSAFYFSGENMQSGTLLYGAVDMVSSSVSLFELASGSPTETKFRVDSEGNVYIRGNIILEGNLIVNPESTIFGTFSGQTATSSASSTQ</sequence>
<proteinExistence type="predicted"/>
<dbReference type="InterPro" id="IPR010998">
    <property type="entry name" value="Integrase_recombinase_N"/>
</dbReference>
<evidence type="ECO:0000313" key="6">
    <source>
        <dbReference type="Proteomes" id="UP000034664"/>
    </source>
</evidence>
<comment type="caution">
    <text evidence="5">The sequence shown here is derived from an EMBL/GenBank/DDBJ whole genome shotgun (WGS) entry which is preliminary data.</text>
</comment>
<keyword evidence="3" id="KW-0472">Membrane</keyword>
<dbReference type="InterPro" id="IPR044068">
    <property type="entry name" value="CB"/>
</dbReference>
<dbReference type="GO" id="GO:0015074">
    <property type="term" value="P:DNA integration"/>
    <property type="evidence" value="ECO:0007669"/>
    <property type="project" value="InterPro"/>
</dbReference>
<evidence type="ECO:0000256" key="2">
    <source>
        <dbReference type="PROSITE-ProRule" id="PRU01248"/>
    </source>
</evidence>
<dbReference type="SUPFAM" id="SSF47823">
    <property type="entry name" value="lambda integrase-like, N-terminal domain"/>
    <property type="match status" value="1"/>
</dbReference>
<dbReference type="EMBL" id="LBZM01000018">
    <property type="protein sequence ID" value="KKR71806.1"/>
    <property type="molecule type" value="Genomic_DNA"/>
</dbReference>
<keyword evidence="3" id="KW-0812">Transmembrane</keyword>
<protein>
    <submittedName>
        <fullName evidence="5">Phage integrase family protein,phage integrase family protein</fullName>
    </submittedName>
</protein>
<evidence type="ECO:0000259" key="4">
    <source>
        <dbReference type="PROSITE" id="PS51900"/>
    </source>
</evidence>
<dbReference type="AlphaFoldDB" id="A0A0G0TAH6"/>
<dbReference type="Gene3D" id="1.10.150.130">
    <property type="match status" value="1"/>
</dbReference>
<reference evidence="5 6" key="1">
    <citation type="journal article" date="2015" name="Nature">
        <title>rRNA introns, odd ribosomes, and small enigmatic genomes across a large radiation of phyla.</title>
        <authorList>
            <person name="Brown C.T."/>
            <person name="Hug L.A."/>
            <person name="Thomas B.C."/>
            <person name="Sharon I."/>
            <person name="Castelle C.J."/>
            <person name="Singh A."/>
            <person name="Wilkins M.J."/>
            <person name="Williams K.H."/>
            <person name="Banfield J.F."/>
        </authorList>
    </citation>
    <scope>NUCLEOTIDE SEQUENCE [LARGE SCALE GENOMIC DNA]</scope>
</reference>
<organism evidence="5 6">
    <name type="scientific">Candidatus Roizmanbacteria bacterium GW2011_GWB1_40_7</name>
    <dbReference type="NCBI Taxonomy" id="1618482"/>
    <lineage>
        <taxon>Bacteria</taxon>
        <taxon>Candidatus Roizmaniibacteriota</taxon>
    </lineage>
</organism>
<name>A0A0G0TAH6_9BACT</name>
<feature type="transmembrane region" description="Helical" evidence="3">
    <location>
        <begin position="134"/>
        <end position="153"/>
    </location>
</feature>
<dbReference type="PROSITE" id="PS51900">
    <property type="entry name" value="CB"/>
    <property type="match status" value="1"/>
</dbReference>
<evidence type="ECO:0000256" key="3">
    <source>
        <dbReference type="SAM" id="Phobius"/>
    </source>
</evidence>
<keyword evidence="3" id="KW-1133">Transmembrane helix</keyword>
<evidence type="ECO:0000313" key="5">
    <source>
        <dbReference type="EMBL" id="KKR71806.1"/>
    </source>
</evidence>
<accession>A0A0G0TAH6</accession>